<dbReference type="Proteomes" id="UP000000607">
    <property type="component" value="Chromosome"/>
</dbReference>
<organism evidence="2 3">
    <name type="scientific">Mannheimia succiniciproducens (strain KCTC 0769BP / MBEL55E)</name>
    <dbReference type="NCBI Taxonomy" id="221988"/>
    <lineage>
        <taxon>Bacteria</taxon>
        <taxon>Pseudomonadati</taxon>
        <taxon>Pseudomonadota</taxon>
        <taxon>Gammaproteobacteria</taxon>
        <taxon>Pasteurellales</taxon>
        <taxon>Pasteurellaceae</taxon>
        <taxon>Basfia</taxon>
    </lineage>
</organism>
<accession>Q65VK6</accession>
<dbReference type="EMBL" id="AE016827">
    <property type="protein sequence ID" value="AAU37004.1"/>
    <property type="molecule type" value="Genomic_DNA"/>
</dbReference>
<dbReference type="InterPro" id="IPR038483">
    <property type="entry name" value="YcfL-like_sf"/>
</dbReference>
<dbReference type="eggNOG" id="COG5633">
    <property type="taxonomic scope" value="Bacteria"/>
</dbReference>
<keyword evidence="1" id="KW-0732">Signal</keyword>
<evidence type="ECO:0008006" key="4">
    <source>
        <dbReference type="Google" id="ProtNLM"/>
    </source>
</evidence>
<feature type="chain" id="PRO_5004268072" description="DUF1425 domain-containing protein" evidence="1">
    <location>
        <begin position="23"/>
        <end position="122"/>
    </location>
</feature>
<proteinExistence type="predicted"/>
<evidence type="ECO:0000256" key="1">
    <source>
        <dbReference type="SAM" id="SignalP"/>
    </source>
</evidence>
<protein>
    <recommendedName>
        <fullName evidence="4">DUF1425 domain-containing protein</fullName>
    </recommendedName>
</protein>
<sequence length="122" mass="13690">MIMKKFFLFATALLLASCSAQKPNLVSTQKPILNIAANLAQSIEANAGAHSAWVKNKSQQPIAFNYNLYWYDENGITQLFSTQQEKYQGALLLQPQQKAEINLTKPTAESVNYRLYLFSGNN</sequence>
<name>Q65VK6_MANSM</name>
<reference evidence="2 3" key="1">
    <citation type="journal article" date="2004" name="Nat. Biotechnol.">
        <title>The genome sequence of the capnophilic rumen bacterium Mannheimia succiniciproducens.</title>
        <authorList>
            <person name="Hong S.H."/>
            <person name="Kim J.S."/>
            <person name="Lee S.Y."/>
            <person name="In Y.H."/>
            <person name="Choi S.S."/>
            <person name="Rih J.-K."/>
            <person name="Kim C.H."/>
            <person name="Jeong H."/>
            <person name="Hur C.G."/>
            <person name="Kim J.J."/>
        </authorList>
    </citation>
    <scope>NUCLEOTIDE SEQUENCE [LARGE SCALE GENOMIC DNA]</scope>
    <source>
        <strain evidence="3">KCTC 0769BP / MBEL55E</strain>
    </source>
</reference>
<dbReference type="PROSITE" id="PS51257">
    <property type="entry name" value="PROKAR_LIPOPROTEIN"/>
    <property type="match status" value="1"/>
</dbReference>
<dbReference type="Pfam" id="PF07233">
    <property type="entry name" value="DUF1425"/>
    <property type="match status" value="1"/>
</dbReference>
<gene>
    <name evidence="2" type="ordered locus">MS0397</name>
</gene>
<dbReference type="CDD" id="cd09030">
    <property type="entry name" value="DUF1425"/>
    <property type="match status" value="1"/>
</dbReference>
<dbReference type="AlphaFoldDB" id="Q65VK6"/>
<dbReference type="HOGENOM" id="CLU_163974_0_0_6"/>
<evidence type="ECO:0000313" key="2">
    <source>
        <dbReference type="EMBL" id="AAU37004.1"/>
    </source>
</evidence>
<evidence type="ECO:0000313" key="3">
    <source>
        <dbReference type="Proteomes" id="UP000000607"/>
    </source>
</evidence>
<dbReference type="Gene3D" id="2.60.40.3230">
    <property type="match status" value="1"/>
</dbReference>
<dbReference type="KEGG" id="msu:MS0397"/>
<dbReference type="InterPro" id="IPR010824">
    <property type="entry name" value="DUF1425"/>
</dbReference>
<dbReference type="STRING" id="221988.MS0397"/>
<keyword evidence="3" id="KW-1185">Reference proteome</keyword>
<feature type="signal peptide" evidence="1">
    <location>
        <begin position="1"/>
        <end position="22"/>
    </location>
</feature>